<feature type="transmembrane region" description="Helical" evidence="1">
    <location>
        <begin position="163"/>
        <end position="180"/>
    </location>
</feature>
<gene>
    <name evidence="2" type="ordered locus">Npun_R0254</name>
</gene>
<dbReference type="EMBL" id="CP001037">
    <property type="protein sequence ID" value="ACC79040.1"/>
    <property type="molecule type" value="Genomic_DNA"/>
</dbReference>
<evidence type="ECO:0000313" key="2">
    <source>
        <dbReference type="EMBL" id="ACC79040.1"/>
    </source>
</evidence>
<organism evidence="2 3">
    <name type="scientific">Nostoc punctiforme (strain ATCC 29133 / PCC 73102)</name>
    <dbReference type="NCBI Taxonomy" id="63737"/>
    <lineage>
        <taxon>Bacteria</taxon>
        <taxon>Bacillati</taxon>
        <taxon>Cyanobacteriota</taxon>
        <taxon>Cyanophyceae</taxon>
        <taxon>Nostocales</taxon>
        <taxon>Nostocaceae</taxon>
        <taxon>Nostoc</taxon>
    </lineage>
</organism>
<dbReference type="GO" id="GO:0005230">
    <property type="term" value="F:extracellular ligand-gated monoatomic ion channel activity"/>
    <property type="evidence" value="ECO:0007669"/>
    <property type="project" value="InterPro"/>
</dbReference>
<proteinExistence type="predicted"/>
<accession>B2J4R8</accession>
<keyword evidence="1" id="KW-1133">Transmembrane helix</keyword>
<protein>
    <recommendedName>
        <fullName evidence="4">Neurotransmitter-gated ion-channel ligand-binding domain-containing protein</fullName>
    </recommendedName>
</protein>
<sequence>MNQNWDVQNYPFDRHTLKISLEEAIQDASGFVYTPDFKNSGYQRDMKLGGWKITNFTLEEEKVAYQTTFGDPELVDQKGVYSRLIVSIPIQRVKYMSFFKLTTGVYVAFAVAMLSFFYETGQPSLVSARTSLLVGCLFSALVNMRAPESVLGRTESLTLVDQIHIVAIVYIFAAALATVSSRLTTEAGQAKQAMWLDRRLLFRAFTISFIVRNAIVISHAAIAG</sequence>
<evidence type="ECO:0008006" key="4">
    <source>
        <dbReference type="Google" id="ProtNLM"/>
    </source>
</evidence>
<name>B2J4R8_NOSP7</name>
<reference evidence="2 3" key="2">
    <citation type="journal article" date="2013" name="Plant Physiol.">
        <title>A Nostoc punctiforme Sugar Transporter Necessary to Establish a Cyanobacterium-Plant Symbiosis.</title>
        <authorList>
            <person name="Ekman M."/>
            <person name="Picossi S."/>
            <person name="Campbell E.L."/>
            <person name="Meeks J.C."/>
            <person name="Flores E."/>
        </authorList>
    </citation>
    <scope>NUCLEOTIDE SEQUENCE [LARGE SCALE GENOMIC DNA]</scope>
    <source>
        <strain evidence="3">ATCC 29133 / PCC 73102</strain>
    </source>
</reference>
<dbReference type="AlphaFoldDB" id="B2J4R8"/>
<keyword evidence="3" id="KW-1185">Reference proteome</keyword>
<dbReference type="Gene3D" id="2.70.170.10">
    <property type="entry name" value="Neurotransmitter-gated ion-channel ligand-binding domain"/>
    <property type="match status" value="1"/>
</dbReference>
<dbReference type="KEGG" id="npu:Npun_R0254"/>
<keyword evidence="1" id="KW-0472">Membrane</keyword>
<dbReference type="PhylomeDB" id="B2J4R8"/>
<dbReference type="InterPro" id="IPR036734">
    <property type="entry name" value="Neur_chan_lig-bd_sf"/>
</dbReference>
<dbReference type="EnsemblBacteria" id="ACC79040">
    <property type="protein sequence ID" value="ACC79040"/>
    <property type="gene ID" value="Npun_R0254"/>
</dbReference>
<dbReference type="STRING" id="63737.Npun_R0254"/>
<feature type="transmembrane region" description="Helical" evidence="1">
    <location>
        <begin position="98"/>
        <end position="118"/>
    </location>
</feature>
<evidence type="ECO:0000313" key="3">
    <source>
        <dbReference type="Proteomes" id="UP000001191"/>
    </source>
</evidence>
<dbReference type="Proteomes" id="UP000001191">
    <property type="component" value="Chromosome"/>
</dbReference>
<dbReference type="GO" id="GO:0016020">
    <property type="term" value="C:membrane"/>
    <property type="evidence" value="ECO:0007669"/>
    <property type="project" value="InterPro"/>
</dbReference>
<dbReference type="SUPFAM" id="SSF63712">
    <property type="entry name" value="Nicotinic receptor ligand binding domain-like"/>
    <property type="match status" value="1"/>
</dbReference>
<keyword evidence="1" id="KW-0812">Transmembrane</keyword>
<dbReference type="RefSeq" id="WP_012407067.1">
    <property type="nucleotide sequence ID" value="NC_010628.1"/>
</dbReference>
<reference evidence="3" key="1">
    <citation type="submission" date="2008-04" db="EMBL/GenBank/DDBJ databases">
        <title>Complete sequence of chromosome of Nostoc punctiforme ATCC 29133.</title>
        <authorList>
            <consortium name="US DOE Joint Genome Institute"/>
            <person name="Copeland A."/>
            <person name="Lucas S."/>
            <person name="Lapidus A."/>
            <person name="Glavina del Rio T."/>
            <person name="Dalin E."/>
            <person name="Tice H."/>
            <person name="Pitluck S."/>
            <person name="Chain P."/>
            <person name="Malfatti S."/>
            <person name="Shin M."/>
            <person name="Vergez L."/>
            <person name="Schmutz J."/>
            <person name="Larimer F."/>
            <person name="Land M."/>
            <person name="Hauser L."/>
            <person name="Kyrpides N."/>
            <person name="Kim E."/>
            <person name="Meeks J.C."/>
            <person name="Elhai J."/>
            <person name="Campbell E.L."/>
            <person name="Thiel T."/>
            <person name="Longmire J."/>
            <person name="Potts M."/>
            <person name="Atlas R."/>
        </authorList>
    </citation>
    <scope>NUCLEOTIDE SEQUENCE [LARGE SCALE GENOMIC DNA]</scope>
    <source>
        <strain evidence="3">ATCC 29133 / PCC 73102</strain>
    </source>
</reference>
<dbReference type="OrthoDB" id="7846809at2"/>
<dbReference type="eggNOG" id="ENOG502ZBR7">
    <property type="taxonomic scope" value="Bacteria"/>
</dbReference>
<dbReference type="HOGENOM" id="CLU_1233979_0_0_3"/>
<evidence type="ECO:0000256" key="1">
    <source>
        <dbReference type="SAM" id="Phobius"/>
    </source>
</evidence>
<feature type="transmembrane region" description="Helical" evidence="1">
    <location>
        <begin position="200"/>
        <end position="222"/>
    </location>
</feature>